<evidence type="ECO:0000313" key="3">
    <source>
        <dbReference type="Proteomes" id="UP000605970"/>
    </source>
</evidence>
<name>A0A8S9ZL87_9BILA</name>
<reference evidence="2" key="1">
    <citation type="journal article" date="2020" name="Ecol. Evol.">
        <title>Genome structure and content of the rice root-knot nematode (Meloidogyne graminicola).</title>
        <authorList>
            <person name="Phan N.T."/>
            <person name="Danchin E.G.J."/>
            <person name="Klopp C."/>
            <person name="Perfus-Barbeoch L."/>
            <person name="Kozlowski D.K."/>
            <person name="Koutsovoulos G.D."/>
            <person name="Lopez-Roques C."/>
            <person name="Bouchez O."/>
            <person name="Zahm M."/>
            <person name="Besnard G."/>
            <person name="Bellafiore S."/>
        </authorList>
    </citation>
    <scope>NUCLEOTIDE SEQUENCE</scope>
    <source>
        <strain evidence="2">VN-18</strain>
    </source>
</reference>
<keyword evidence="3" id="KW-1185">Reference proteome</keyword>
<feature type="transmembrane region" description="Helical" evidence="1">
    <location>
        <begin position="66"/>
        <end position="89"/>
    </location>
</feature>
<proteinExistence type="predicted"/>
<dbReference type="AlphaFoldDB" id="A0A8S9ZL87"/>
<protein>
    <submittedName>
        <fullName evidence="2">Uncharacterized protein</fullName>
    </submittedName>
</protein>
<dbReference type="EMBL" id="JABEBT010000063">
    <property type="protein sequence ID" value="KAF7634144.1"/>
    <property type="molecule type" value="Genomic_DNA"/>
</dbReference>
<keyword evidence="1" id="KW-0812">Transmembrane</keyword>
<keyword evidence="1" id="KW-0472">Membrane</keyword>
<gene>
    <name evidence="2" type="ORF">Mgra_00006442</name>
</gene>
<comment type="caution">
    <text evidence="2">The sequence shown here is derived from an EMBL/GenBank/DDBJ whole genome shotgun (WGS) entry which is preliminary data.</text>
</comment>
<keyword evidence="1" id="KW-1133">Transmembrane helix</keyword>
<evidence type="ECO:0000313" key="2">
    <source>
        <dbReference type="EMBL" id="KAF7634144.1"/>
    </source>
</evidence>
<accession>A0A8S9ZL87</accession>
<sequence length="108" mass="12007">MRPKDHSPSSEVSLLLADSSSIVFASLCFNSTSISFSNSLEYCWNSLNCSRSRSCDYIDEMVKSKILRSLTIILIIFVCFVICIEHIIIAKTLEKIANSNDGNISGHL</sequence>
<dbReference type="Proteomes" id="UP000605970">
    <property type="component" value="Unassembled WGS sequence"/>
</dbReference>
<evidence type="ECO:0000256" key="1">
    <source>
        <dbReference type="SAM" id="Phobius"/>
    </source>
</evidence>
<organism evidence="2 3">
    <name type="scientific">Meloidogyne graminicola</name>
    <dbReference type="NCBI Taxonomy" id="189291"/>
    <lineage>
        <taxon>Eukaryota</taxon>
        <taxon>Metazoa</taxon>
        <taxon>Ecdysozoa</taxon>
        <taxon>Nematoda</taxon>
        <taxon>Chromadorea</taxon>
        <taxon>Rhabditida</taxon>
        <taxon>Tylenchina</taxon>
        <taxon>Tylenchomorpha</taxon>
        <taxon>Tylenchoidea</taxon>
        <taxon>Meloidogynidae</taxon>
        <taxon>Meloidogyninae</taxon>
        <taxon>Meloidogyne</taxon>
    </lineage>
</organism>